<gene>
    <name evidence="2" type="ORF">GCM10023187_13000</name>
</gene>
<dbReference type="Proteomes" id="UP001500936">
    <property type="component" value="Unassembled WGS sequence"/>
</dbReference>
<dbReference type="InterPro" id="IPR024072">
    <property type="entry name" value="DHFR-like_dom_sf"/>
</dbReference>
<accession>A0ABP8K482</accession>
<dbReference type="InterPro" id="IPR050765">
    <property type="entry name" value="Riboflavin_Biosynth_HTPR"/>
</dbReference>
<organism evidence="2 3">
    <name type="scientific">Nibrella viscosa</name>
    <dbReference type="NCBI Taxonomy" id="1084524"/>
    <lineage>
        <taxon>Bacteria</taxon>
        <taxon>Pseudomonadati</taxon>
        <taxon>Bacteroidota</taxon>
        <taxon>Cytophagia</taxon>
        <taxon>Cytophagales</taxon>
        <taxon>Spirosomataceae</taxon>
        <taxon>Nibrella</taxon>
    </lineage>
</organism>
<dbReference type="RefSeq" id="WP_345265155.1">
    <property type="nucleotide sequence ID" value="NZ_BAABHB010000002.1"/>
</dbReference>
<evidence type="ECO:0000313" key="3">
    <source>
        <dbReference type="Proteomes" id="UP001500936"/>
    </source>
</evidence>
<name>A0ABP8K482_9BACT</name>
<evidence type="ECO:0000313" key="2">
    <source>
        <dbReference type="EMBL" id="GAA4400143.1"/>
    </source>
</evidence>
<dbReference type="PANTHER" id="PTHR38011">
    <property type="entry name" value="DIHYDROFOLATE REDUCTASE FAMILY PROTEIN (AFU_ORTHOLOGUE AFUA_8G06820)"/>
    <property type="match status" value="1"/>
</dbReference>
<protein>
    <submittedName>
        <fullName evidence="2">Dihydrofolate reductase family protein</fullName>
    </submittedName>
</protein>
<dbReference type="InterPro" id="IPR002734">
    <property type="entry name" value="RibDG_C"/>
</dbReference>
<dbReference type="SUPFAM" id="SSF53597">
    <property type="entry name" value="Dihydrofolate reductase-like"/>
    <property type="match status" value="1"/>
</dbReference>
<keyword evidence="3" id="KW-1185">Reference proteome</keyword>
<proteinExistence type="predicted"/>
<dbReference type="PANTHER" id="PTHR38011:SF11">
    <property type="entry name" value="2,5-DIAMINO-6-RIBOSYLAMINO-4(3H)-PYRIMIDINONE 5'-PHOSPHATE REDUCTASE"/>
    <property type="match status" value="1"/>
</dbReference>
<comment type="caution">
    <text evidence="2">The sequence shown here is derived from an EMBL/GenBank/DDBJ whole genome shotgun (WGS) entry which is preliminary data.</text>
</comment>
<sequence length="170" mass="19556">MRKLILFIATSLDGYIARSNGEVDWLLADEDFGYTAFYRSIDTVLLGHKTYEQVLTFGDYPYQDKTSYVFTRDTSRTHDEWVEFVSEDIAEFTRSLKEEPGGNIWLVGGANVIEHLQKTGLIDEYILFIHPTILGNGIPLFKPHTRQTELKLTSTKIYPPGLVEARYERV</sequence>
<feature type="domain" description="Bacterial bifunctional deaminase-reductase C-terminal" evidence="1">
    <location>
        <begin position="2"/>
        <end position="162"/>
    </location>
</feature>
<dbReference type="Gene3D" id="3.40.430.10">
    <property type="entry name" value="Dihydrofolate Reductase, subunit A"/>
    <property type="match status" value="1"/>
</dbReference>
<reference evidence="3" key="1">
    <citation type="journal article" date="2019" name="Int. J. Syst. Evol. Microbiol.">
        <title>The Global Catalogue of Microorganisms (GCM) 10K type strain sequencing project: providing services to taxonomists for standard genome sequencing and annotation.</title>
        <authorList>
            <consortium name="The Broad Institute Genomics Platform"/>
            <consortium name="The Broad Institute Genome Sequencing Center for Infectious Disease"/>
            <person name="Wu L."/>
            <person name="Ma J."/>
        </authorList>
    </citation>
    <scope>NUCLEOTIDE SEQUENCE [LARGE SCALE GENOMIC DNA]</scope>
    <source>
        <strain evidence="3">JCM 17925</strain>
    </source>
</reference>
<dbReference type="Pfam" id="PF01872">
    <property type="entry name" value="RibD_C"/>
    <property type="match status" value="1"/>
</dbReference>
<dbReference type="EMBL" id="BAABHB010000002">
    <property type="protein sequence ID" value="GAA4400143.1"/>
    <property type="molecule type" value="Genomic_DNA"/>
</dbReference>
<evidence type="ECO:0000259" key="1">
    <source>
        <dbReference type="Pfam" id="PF01872"/>
    </source>
</evidence>